<dbReference type="RefSeq" id="WP_096460577.1">
    <property type="nucleotide sequence ID" value="NZ_AP014936.1"/>
</dbReference>
<evidence type="ECO:0000256" key="2">
    <source>
        <dbReference type="ARBA" id="ARBA00022803"/>
    </source>
</evidence>
<dbReference type="PANTHER" id="PTHR44858">
    <property type="entry name" value="TETRATRICOPEPTIDE REPEAT PROTEIN 6"/>
    <property type="match status" value="1"/>
</dbReference>
<feature type="repeat" description="TPR" evidence="3">
    <location>
        <begin position="644"/>
        <end position="677"/>
    </location>
</feature>
<feature type="repeat" description="TPR" evidence="3">
    <location>
        <begin position="63"/>
        <end position="96"/>
    </location>
</feature>
<feature type="repeat" description="TPR" evidence="3">
    <location>
        <begin position="165"/>
        <end position="198"/>
    </location>
</feature>
<dbReference type="PANTHER" id="PTHR44858:SF1">
    <property type="entry name" value="UDP-N-ACETYLGLUCOSAMINE--PEPTIDE N-ACETYLGLUCOSAMINYLTRANSFERASE SPINDLY-RELATED"/>
    <property type="match status" value="1"/>
</dbReference>
<dbReference type="EMBL" id="AP014936">
    <property type="protein sequence ID" value="BAU48025.1"/>
    <property type="molecule type" value="Genomic_DNA"/>
</dbReference>
<dbReference type="Pfam" id="PF13432">
    <property type="entry name" value="TPR_16"/>
    <property type="match status" value="4"/>
</dbReference>
<feature type="repeat" description="TPR" evidence="3">
    <location>
        <begin position="576"/>
        <end position="609"/>
    </location>
</feature>
<dbReference type="Pfam" id="PF13414">
    <property type="entry name" value="TPR_11"/>
    <property type="match status" value="1"/>
</dbReference>
<dbReference type="SMART" id="SM00028">
    <property type="entry name" value="TPR"/>
    <property type="match status" value="17"/>
</dbReference>
<dbReference type="AlphaFoldDB" id="A0A1B4V3R6"/>
<evidence type="ECO:0000256" key="1">
    <source>
        <dbReference type="ARBA" id="ARBA00022737"/>
    </source>
</evidence>
<dbReference type="InterPro" id="IPR011990">
    <property type="entry name" value="TPR-like_helical_dom_sf"/>
</dbReference>
<dbReference type="InterPro" id="IPR019734">
    <property type="entry name" value="TPR_rpt"/>
</dbReference>
<feature type="repeat" description="TPR" evidence="3">
    <location>
        <begin position="508"/>
        <end position="541"/>
    </location>
</feature>
<dbReference type="PROSITE" id="PS50005">
    <property type="entry name" value="TPR"/>
    <property type="match status" value="9"/>
</dbReference>
<gene>
    <name evidence="4" type="ORF">SVA_1463</name>
</gene>
<sequence length="795" mass="87539">MPLRPLLGRTVLLVLVLALVACGGAEARKAKYFERGKVYFDQENYDKAVIELKNVLQIDPKDAATYLLLAKVEEKRNNHRQAFSAYAKAVELAPDNPHAQARLGRYYLRAGDLTKAQEMADAILNMYPSHVEGRVLKAAITMLQGNEDKALTEATAVVNEHPEAVDAAELLSAMYQKSGNFQRAIATLAQAIEKNPRDVGMRLQLARLYASQKQPEMAERALREVIELEPKNFNHRVTLAAFFAQADRVEQAEKVLREAIQTDPEDMQRRLALVELIANRKGLEYAESELEEALKSDRTNASLRFALGRIYEKRDASGKAVELYRQLIAEHGVKPEGLQARNLLAHLLYSQGKFAEAATLTAEVLKENPRDNAGLLLRGKLALQEGDSLTAISSFRSVLKDQPESSDALGLLGEAHALNRESELAREHFQKAVEANPRNVAARVRFARFLAETGDSATALKEVERALASASDDIAALRLKAELHVTRKEFAAADAAVVKLKSAHAKNPTVYLLAGQLYAGQKKYDAALKEFELAFALSPASPDVLAGIVKVELARGRPEAAVSRLKDVLKNTPDHALAHHMLGEVYLGQKKFVAAEQSIERARELQPKWNLPYRTLANAHAVRGDNEQAIKILEQGLQNVPEDTVLSLALAEAQERAGRHTQAIDAYERVLRHSPNNLVAANNLAALLADHRNDAGGLKRARELVPMLEQAPQPVLRDTAAWVYYRAGEIDKAISLLKPVVEKAPKVAIFQYHLGMAYHKQGDAQAAKLHLSKAVEANAKFPGADEARATLSAIP</sequence>
<feature type="repeat" description="TPR" evidence="3">
    <location>
        <begin position="406"/>
        <end position="439"/>
    </location>
</feature>
<feature type="repeat" description="TPR" evidence="3">
    <location>
        <begin position="97"/>
        <end position="130"/>
    </location>
</feature>
<evidence type="ECO:0000313" key="5">
    <source>
        <dbReference type="Proteomes" id="UP000218899"/>
    </source>
</evidence>
<dbReference type="Gene3D" id="1.25.40.10">
    <property type="entry name" value="Tetratricopeptide repeat domain"/>
    <property type="match status" value="4"/>
</dbReference>
<dbReference type="PROSITE" id="PS51257">
    <property type="entry name" value="PROKAR_LIPOPROTEIN"/>
    <property type="match status" value="1"/>
</dbReference>
<dbReference type="Pfam" id="PF14559">
    <property type="entry name" value="TPR_19"/>
    <property type="match status" value="3"/>
</dbReference>
<evidence type="ECO:0000256" key="3">
    <source>
        <dbReference type="PROSITE-ProRule" id="PRU00339"/>
    </source>
</evidence>
<feature type="repeat" description="TPR" evidence="3">
    <location>
        <begin position="29"/>
        <end position="62"/>
    </location>
</feature>
<dbReference type="InterPro" id="IPR050498">
    <property type="entry name" value="Ycf3"/>
</dbReference>
<dbReference type="Proteomes" id="UP000218899">
    <property type="component" value="Chromosome"/>
</dbReference>
<proteinExistence type="predicted"/>
<name>A0A1B4V3R6_9GAMM</name>
<reference evidence="4 5" key="1">
    <citation type="submission" date="2015-08" db="EMBL/GenBank/DDBJ databases">
        <title>Complete genome sequence of Sulfurifustis variabilis.</title>
        <authorList>
            <person name="Miura A."/>
            <person name="Kojima H."/>
            <person name="Fukui M."/>
        </authorList>
    </citation>
    <scope>NUCLEOTIDE SEQUENCE [LARGE SCALE GENOMIC DNA]</scope>
    <source>
        <strain evidence="5">skN76</strain>
    </source>
</reference>
<feature type="repeat" description="TPR" evidence="3">
    <location>
        <begin position="199"/>
        <end position="232"/>
    </location>
</feature>
<accession>A0A1B4V3R6</accession>
<keyword evidence="5" id="KW-1185">Reference proteome</keyword>
<organism evidence="4 5">
    <name type="scientific">Sulfurifustis variabilis</name>
    <dbReference type="NCBI Taxonomy" id="1675686"/>
    <lineage>
        <taxon>Bacteria</taxon>
        <taxon>Pseudomonadati</taxon>
        <taxon>Pseudomonadota</taxon>
        <taxon>Gammaproteobacteria</taxon>
        <taxon>Acidiferrobacterales</taxon>
        <taxon>Acidiferrobacteraceae</taxon>
        <taxon>Sulfurifustis</taxon>
    </lineage>
</organism>
<dbReference type="SUPFAM" id="SSF48452">
    <property type="entry name" value="TPR-like"/>
    <property type="match status" value="4"/>
</dbReference>
<keyword evidence="1" id="KW-0677">Repeat</keyword>
<evidence type="ECO:0000313" key="4">
    <source>
        <dbReference type="EMBL" id="BAU48025.1"/>
    </source>
</evidence>
<keyword evidence="2 3" id="KW-0802">TPR repeat</keyword>
<dbReference type="KEGG" id="sva:SVA_1463"/>
<dbReference type="OrthoDB" id="7637125at2"/>
<protein>
    <submittedName>
        <fullName evidence="4">TPR domain protein</fullName>
    </submittedName>
</protein>